<reference evidence="1 2" key="1">
    <citation type="journal article" date="2012" name="J. Bacteriol.">
        <title>Complete genome sequence of the broad-host-range strain Sinorhizobium fredii USDA257.</title>
        <authorList>
            <person name="Schuldes J."/>
            <person name="Rodriguez Orbegoso M."/>
            <person name="Schmeisser C."/>
            <person name="Krishnan H.B."/>
            <person name="Daniel R."/>
            <person name="Streit W.R."/>
        </authorList>
    </citation>
    <scope>NUCLEOTIDE SEQUENCE [LARGE SCALE GENOMIC DNA]</scope>
    <source>
        <strain evidence="1 2">USDA 257</strain>
    </source>
</reference>
<gene>
    <name evidence="1" type="ORF">USDA257_c26810</name>
</gene>
<name>I3X5U9_SINF2</name>
<evidence type="ECO:0000313" key="2">
    <source>
        <dbReference type="Proteomes" id="UP000006180"/>
    </source>
</evidence>
<protein>
    <submittedName>
        <fullName evidence="1">Uncharacterized protein</fullName>
    </submittedName>
</protein>
<proteinExistence type="predicted"/>
<evidence type="ECO:0000313" key="1">
    <source>
        <dbReference type="EMBL" id="AFL51255.1"/>
    </source>
</evidence>
<dbReference type="EMBL" id="CP003563">
    <property type="protein sequence ID" value="AFL51255.1"/>
    <property type="molecule type" value="Genomic_DNA"/>
</dbReference>
<dbReference type="Proteomes" id="UP000006180">
    <property type="component" value="Chromosome"/>
</dbReference>
<dbReference type="PATRIC" id="fig|1185652.3.peg.2774"/>
<dbReference type="AlphaFoldDB" id="I3X5U9"/>
<sequence>MEWRSARGSEDRLRQEAALKDIHDAQVPRAELDRVWEGYDQRFSDHQRQIDAVKQAQGSVYRQRGIILDQHPLSCNASKRAFKSLSPEKRTTWSAGQDTAS</sequence>
<organism evidence="1 2">
    <name type="scientific">Sinorhizobium fredii (strain USDA 257)</name>
    <dbReference type="NCBI Taxonomy" id="1185652"/>
    <lineage>
        <taxon>Bacteria</taxon>
        <taxon>Pseudomonadati</taxon>
        <taxon>Pseudomonadota</taxon>
        <taxon>Alphaproteobacteria</taxon>
        <taxon>Hyphomicrobiales</taxon>
        <taxon>Rhizobiaceae</taxon>
        <taxon>Sinorhizobium/Ensifer group</taxon>
        <taxon>Sinorhizobium</taxon>
    </lineage>
</organism>
<dbReference type="KEGG" id="sfd:USDA257_c26810"/>
<dbReference type="RefSeq" id="WP_014763421.1">
    <property type="nucleotide sequence ID" value="NC_018000.1"/>
</dbReference>
<dbReference type="HOGENOM" id="CLU_2289784_0_0_5"/>
<accession>I3X5U9</accession>